<evidence type="ECO:0000313" key="5">
    <source>
        <dbReference type="EMBL" id="ATY59938.1"/>
    </source>
</evidence>
<feature type="region of interest" description="Disordered" evidence="3">
    <location>
        <begin position="228"/>
        <end position="258"/>
    </location>
</feature>
<feature type="compositionally biased region" description="Basic and acidic residues" evidence="3">
    <location>
        <begin position="81"/>
        <end position="94"/>
    </location>
</feature>
<evidence type="ECO:0000256" key="1">
    <source>
        <dbReference type="ARBA" id="ARBA00004123"/>
    </source>
</evidence>
<dbReference type="SUPFAM" id="SSF50729">
    <property type="entry name" value="PH domain-like"/>
    <property type="match status" value="1"/>
</dbReference>
<evidence type="ECO:0000256" key="3">
    <source>
        <dbReference type="SAM" id="MobiDB-lite"/>
    </source>
</evidence>
<dbReference type="GO" id="GO:0005634">
    <property type="term" value="C:nucleus"/>
    <property type="evidence" value="ECO:0007669"/>
    <property type="project" value="UniProtKB-SubCell"/>
</dbReference>
<organism evidence="5 6">
    <name type="scientific">Cordyceps militaris</name>
    <name type="common">Caterpillar fungus</name>
    <name type="synonym">Clavaria militaris</name>
    <dbReference type="NCBI Taxonomy" id="73501"/>
    <lineage>
        <taxon>Eukaryota</taxon>
        <taxon>Fungi</taxon>
        <taxon>Dikarya</taxon>
        <taxon>Ascomycota</taxon>
        <taxon>Pezizomycotina</taxon>
        <taxon>Sordariomycetes</taxon>
        <taxon>Hypocreomycetidae</taxon>
        <taxon>Hypocreales</taxon>
        <taxon>Cordycipitaceae</taxon>
        <taxon>Cordyceps</taxon>
    </lineage>
</organism>
<accession>A0A2H4S9Z8</accession>
<dbReference type="OrthoDB" id="185618at2759"/>
<feature type="compositionally biased region" description="Basic and acidic residues" evidence="3">
    <location>
        <begin position="103"/>
        <end position="122"/>
    </location>
</feature>
<dbReference type="Gene3D" id="2.30.29.30">
    <property type="entry name" value="Pleckstrin-homology domain (PH domain)/Phosphotyrosine-binding domain (PTB)"/>
    <property type="match status" value="1"/>
</dbReference>
<dbReference type="PROSITE" id="PS50196">
    <property type="entry name" value="RANBD1"/>
    <property type="match status" value="1"/>
</dbReference>
<dbReference type="Pfam" id="PF00638">
    <property type="entry name" value="Ran_BP1"/>
    <property type="match status" value="1"/>
</dbReference>
<dbReference type="EMBL" id="CP023323">
    <property type="protein sequence ID" value="ATY59938.1"/>
    <property type="molecule type" value="Genomic_DNA"/>
</dbReference>
<dbReference type="InterPro" id="IPR000156">
    <property type="entry name" value="Ran_bind_dom"/>
</dbReference>
<dbReference type="VEuPathDB" id="FungiDB:A9K55_006008"/>
<feature type="compositionally biased region" description="Acidic residues" evidence="3">
    <location>
        <begin position="158"/>
        <end position="170"/>
    </location>
</feature>
<evidence type="ECO:0000313" key="6">
    <source>
        <dbReference type="Proteomes" id="UP000323067"/>
    </source>
</evidence>
<sequence>MAEEIKAASPKDDTTQTSAPEDADTRAARRELKQHSISDPVGDGAIHDADRPETPADDDVTDERNDELKEQLSSPKKKRAHDQLDPTKDDKQNDTDSVASADSAKDRASRSEPEKKRHRDTDGDADGADEVKFSSYDNDLSRRLTNIVQAKSDKDDTNTEPEAEPDTEPDTEPKTAMTEEKPESVNKEQPKIPTSAFAASGFGKLASGMSPFAGLGGAAAGSAFGAPAKAPLTSFASPSKKTEAQSLAPAPTLSFSSSAVKASPFATGLSGTNGFGSGLGGRGFASASGAKPLSSFASGKPKAFQTVKTAKPFGAPDSDAEEDEDEENGDEEEGNSVTDKDRDALSDKDDEKSKVKLHKGWFTAVAAIHTAHRANKMLVDVDDGEARETTLLSVRAKMFVHENDAWKERGGGMLKINAPKSCVEFDDKNVVVPGSFDASGLDEDDSNDASAKVVRLLMRQDQTHRVILNTAIISAMKFQEKTSLKSTSVLFTAFVGDSATPLLVTMRMSAANAKLFQTEVESVQRELQNR</sequence>
<evidence type="ECO:0000256" key="2">
    <source>
        <dbReference type="ARBA" id="ARBA00023242"/>
    </source>
</evidence>
<dbReference type="InterPro" id="IPR011993">
    <property type="entry name" value="PH-like_dom_sf"/>
</dbReference>
<protein>
    <submittedName>
        <fullName evidence="5">Nuclear export Yrb2</fullName>
    </submittedName>
</protein>
<keyword evidence="2" id="KW-0539">Nucleus</keyword>
<dbReference type="PANTHER" id="PTHR23138">
    <property type="entry name" value="RAN BINDING PROTEIN"/>
    <property type="match status" value="1"/>
</dbReference>
<dbReference type="SMART" id="SM00160">
    <property type="entry name" value="RanBD"/>
    <property type="match status" value="1"/>
</dbReference>
<dbReference type="AlphaFoldDB" id="A0A2H4S9Z8"/>
<feature type="compositionally biased region" description="Basic and acidic residues" evidence="3">
    <location>
        <begin position="23"/>
        <end position="36"/>
    </location>
</feature>
<evidence type="ECO:0000259" key="4">
    <source>
        <dbReference type="PROSITE" id="PS50196"/>
    </source>
</evidence>
<dbReference type="Proteomes" id="UP000323067">
    <property type="component" value="Chromosome vi"/>
</dbReference>
<feature type="compositionally biased region" description="Acidic residues" evidence="3">
    <location>
        <begin position="318"/>
        <end position="334"/>
    </location>
</feature>
<feature type="region of interest" description="Disordered" evidence="3">
    <location>
        <begin position="1"/>
        <end position="193"/>
    </location>
</feature>
<name>A0A2H4S9Z8_CORMI</name>
<feature type="compositionally biased region" description="Basic and acidic residues" evidence="3">
    <location>
        <begin position="338"/>
        <end position="351"/>
    </location>
</feature>
<feature type="domain" description="RanBD1" evidence="4">
    <location>
        <begin position="361"/>
        <end position="529"/>
    </location>
</feature>
<dbReference type="PANTHER" id="PTHR23138:SF142">
    <property type="entry name" value="RAN-BINDING PROTEIN 3B-RELATED"/>
    <property type="match status" value="1"/>
</dbReference>
<proteinExistence type="predicted"/>
<dbReference type="InterPro" id="IPR045255">
    <property type="entry name" value="RanBP1-like"/>
</dbReference>
<reference evidence="5 6" key="1">
    <citation type="journal article" date="2017" name="BMC Genomics">
        <title>Chromosome level assembly and secondary metabolite potential of the parasitic fungus Cordyceps militaris.</title>
        <authorList>
            <person name="Kramer G.J."/>
            <person name="Nodwell J.R."/>
        </authorList>
    </citation>
    <scope>NUCLEOTIDE SEQUENCE [LARGE SCALE GENOMIC DNA]</scope>
    <source>
        <strain evidence="5 6">ATCC 34164</strain>
    </source>
</reference>
<feature type="region of interest" description="Disordered" evidence="3">
    <location>
        <begin position="309"/>
        <end position="351"/>
    </location>
</feature>
<feature type="compositionally biased region" description="Polar residues" evidence="3">
    <location>
        <begin position="135"/>
        <end position="149"/>
    </location>
</feature>
<feature type="compositionally biased region" description="Basic and acidic residues" evidence="3">
    <location>
        <begin position="45"/>
        <end position="54"/>
    </location>
</feature>
<gene>
    <name evidence="5" type="ORF">A9K55_006008</name>
</gene>
<comment type="subcellular location">
    <subcellularLocation>
        <location evidence="1">Nucleus</location>
    </subcellularLocation>
</comment>
<feature type="compositionally biased region" description="Basic and acidic residues" evidence="3">
    <location>
        <begin position="171"/>
        <end position="190"/>
    </location>
</feature>
<feature type="compositionally biased region" description="Basic and acidic residues" evidence="3">
    <location>
        <begin position="1"/>
        <end position="14"/>
    </location>
</feature>